<dbReference type="GO" id="GO:0007234">
    <property type="term" value="P:osmosensory signaling via phosphorelay pathway"/>
    <property type="evidence" value="ECO:0007669"/>
    <property type="project" value="TreeGrafter"/>
</dbReference>
<feature type="domain" description="Histidine kinase" evidence="13">
    <location>
        <begin position="339"/>
        <end position="551"/>
    </location>
</feature>
<dbReference type="GO" id="GO:0016020">
    <property type="term" value="C:membrane"/>
    <property type="evidence" value="ECO:0007669"/>
    <property type="project" value="UniProtKB-SubCell"/>
</dbReference>
<dbReference type="PROSITE" id="PS50109">
    <property type="entry name" value="HIS_KIN"/>
    <property type="match status" value="1"/>
</dbReference>
<dbReference type="CDD" id="cd00075">
    <property type="entry name" value="HATPase"/>
    <property type="match status" value="1"/>
</dbReference>
<feature type="transmembrane region" description="Helical" evidence="12">
    <location>
        <begin position="57"/>
        <end position="76"/>
    </location>
</feature>
<evidence type="ECO:0000256" key="9">
    <source>
        <dbReference type="ARBA" id="ARBA00022989"/>
    </source>
</evidence>
<evidence type="ECO:0000256" key="2">
    <source>
        <dbReference type="ARBA" id="ARBA00004141"/>
    </source>
</evidence>
<comment type="subcellular location">
    <subcellularLocation>
        <location evidence="2">Membrane</location>
        <topology evidence="2">Multi-pass membrane protein</topology>
    </subcellularLocation>
</comment>
<keyword evidence="7" id="KW-0418">Kinase</keyword>
<dbReference type="InterPro" id="IPR035965">
    <property type="entry name" value="PAS-like_dom_sf"/>
</dbReference>
<evidence type="ECO:0000256" key="5">
    <source>
        <dbReference type="ARBA" id="ARBA00022692"/>
    </source>
</evidence>
<evidence type="ECO:0000259" key="14">
    <source>
        <dbReference type="PROSITE" id="PS50113"/>
    </source>
</evidence>
<dbReference type="GO" id="GO:0030295">
    <property type="term" value="F:protein kinase activator activity"/>
    <property type="evidence" value="ECO:0007669"/>
    <property type="project" value="TreeGrafter"/>
</dbReference>
<feature type="transmembrane region" description="Helical" evidence="12">
    <location>
        <begin position="24"/>
        <end position="45"/>
    </location>
</feature>
<dbReference type="GO" id="GO:0005524">
    <property type="term" value="F:ATP binding"/>
    <property type="evidence" value="ECO:0007669"/>
    <property type="project" value="UniProtKB-KW"/>
</dbReference>
<feature type="domain" description="PAC" evidence="14">
    <location>
        <begin position="276"/>
        <end position="335"/>
    </location>
</feature>
<dbReference type="Gene3D" id="3.30.450.20">
    <property type="entry name" value="PAS domain"/>
    <property type="match status" value="1"/>
</dbReference>
<evidence type="ECO:0000256" key="12">
    <source>
        <dbReference type="SAM" id="Phobius"/>
    </source>
</evidence>
<dbReference type="InterPro" id="IPR004358">
    <property type="entry name" value="Sig_transdc_His_kin-like_C"/>
</dbReference>
<keyword evidence="16" id="KW-1185">Reference proteome</keyword>
<feature type="transmembrane region" description="Helical" evidence="12">
    <location>
        <begin position="133"/>
        <end position="157"/>
    </location>
</feature>
<dbReference type="Gene3D" id="3.30.565.10">
    <property type="entry name" value="Histidine kinase-like ATPase, C-terminal domain"/>
    <property type="match status" value="1"/>
</dbReference>
<accession>A0A1G7L9Q4</accession>
<dbReference type="InterPro" id="IPR031621">
    <property type="entry name" value="HisKA_7TM"/>
</dbReference>
<keyword evidence="4" id="KW-0808">Transferase</keyword>
<organism evidence="15 16">
    <name type="scientific">Halorientalis regularis</name>
    <dbReference type="NCBI Taxonomy" id="660518"/>
    <lineage>
        <taxon>Archaea</taxon>
        <taxon>Methanobacteriati</taxon>
        <taxon>Methanobacteriota</taxon>
        <taxon>Stenosarchaea group</taxon>
        <taxon>Halobacteria</taxon>
        <taxon>Halobacteriales</taxon>
        <taxon>Haloarculaceae</taxon>
        <taxon>Halorientalis</taxon>
    </lineage>
</organism>
<dbReference type="InterPro" id="IPR036890">
    <property type="entry name" value="HATPase_C_sf"/>
</dbReference>
<dbReference type="InterPro" id="IPR050351">
    <property type="entry name" value="BphY/WalK/GraS-like"/>
</dbReference>
<evidence type="ECO:0000256" key="8">
    <source>
        <dbReference type="ARBA" id="ARBA00022840"/>
    </source>
</evidence>
<dbReference type="NCBIfam" id="TIGR00229">
    <property type="entry name" value="sensory_box"/>
    <property type="match status" value="1"/>
</dbReference>
<dbReference type="InterPro" id="IPR000700">
    <property type="entry name" value="PAS-assoc_C"/>
</dbReference>
<dbReference type="AlphaFoldDB" id="A0A1G7L9Q4"/>
<dbReference type="SMART" id="SM00387">
    <property type="entry name" value="HATPase_c"/>
    <property type="match status" value="1"/>
</dbReference>
<evidence type="ECO:0000256" key="10">
    <source>
        <dbReference type="ARBA" id="ARBA00023012"/>
    </source>
</evidence>
<dbReference type="PANTHER" id="PTHR42878:SF7">
    <property type="entry name" value="SENSOR HISTIDINE KINASE GLRK"/>
    <property type="match status" value="1"/>
</dbReference>
<keyword evidence="10" id="KW-0902">Two-component regulatory system</keyword>
<dbReference type="EMBL" id="FNBK01000006">
    <property type="protein sequence ID" value="SDF46183.1"/>
    <property type="molecule type" value="Genomic_DNA"/>
</dbReference>
<dbReference type="SUPFAM" id="SSF55874">
    <property type="entry name" value="ATPase domain of HSP90 chaperone/DNA topoisomerase II/histidine kinase"/>
    <property type="match status" value="1"/>
</dbReference>
<keyword evidence="9 12" id="KW-1133">Transmembrane helix</keyword>
<dbReference type="Pfam" id="PF02518">
    <property type="entry name" value="HATPase_c"/>
    <property type="match status" value="1"/>
</dbReference>
<sequence>MPVVLVAAFLVETWRRCSGPGVRALRLLLCSIALWAGGSALALLAPDRATWITFEQVAWIGRIGVPVAWALFALQYTGYGDRVTRRSVALLALPAVLMLALVWTNPLHDLVWSEVRMVYTQGVAVGILSKGPAFWGFLAYAYTLVLAGIVLIMRLVFTADHLFVDQGVALLLGVSAPLFANVASVTGAVPITGLDMTPYMFTISGITYGYAFYRSDLLDRVPATRQIGRTAVVRNMRDGVIVVDEDDVIVDVNPLAQQQFDLSKDVVGRPVRNVFDDPEFELPVGEGTVVWSSDGPFEYEVKVSTLTDQHGRQLGRILVLRDITDRTNRRQQLQVLNRVLRHNFRNDMNVIDVCATQLVDRLDGEDAELADRIRSVARDLSETGTKAREIERIMSRRHNDPQPIDLPSLVTRQLDTLRHEYPAAEIEADLPDELEIHSTGILESVLQNVFENAVVHNDSQQPHVWVRIEGDDSQVEISVADDGPGIPQQEREVLVKGTETPLEHGSGLGLWLVNWGVTMLGGDIDFRDRVAFGRDDDVSGSVVTISIPRQGPTVHSASGQPPVDAD</sequence>
<keyword evidence="11 12" id="KW-0472">Membrane</keyword>
<dbReference type="SUPFAM" id="SSF55785">
    <property type="entry name" value="PYP-like sensor domain (PAS domain)"/>
    <property type="match status" value="1"/>
</dbReference>
<dbReference type="Pfam" id="PF13188">
    <property type="entry name" value="PAS_8"/>
    <property type="match status" value="1"/>
</dbReference>
<dbReference type="PANTHER" id="PTHR42878">
    <property type="entry name" value="TWO-COMPONENT HISTIDINE KINASE"/>
    <property type="match status" value="1"/>
</dbReference>
<name>A0A1G7L9Q4_9EURY</name>
<feature type="transmembrane region" description="Helical" evidence="12">
    <location>
        <begin position="169"/>
        <end position="190"/>
    </location>
</feature>
<evidence type="ECO:0000313" key="15">
    <source>
        <dbReference type="EMBL" id="SDF46183.1"/>
    </source>
</evidence>
<evidence type="ECO:0000256" key="3">
    <source>
        <dbReference type="ARBA" id="ARBA00012438"/>
    </source>
</evidence>
<dbReference type="InterPro" id="IPR000014">
    <property type="entry name" value="PAS"/>
</dbReference>
<dbReference type="EC" id="2.7.13.3" evidence="3"/>
<evidence type="ECO:0000256" key="1">
    <source>
        <dbReference type="ARBA" id="ARBA00000085"/>
    </source>
</evidence>
<proteinExistence type="predicted"/>
<evidence type="ECO:0000256" key="11">
    <source>
        <dbReference type="ARBA" id="ARBA00023136"/>
    </source>
</evidence>
<dbReference type="STRING" id="660518.SAMN05216218_106214"/>
<evidence type="ECO:0000256" key="4">
    <source>
        <dbReference type="ARBA" id="ARBA00022679"/>
    </source>
</evidence>
<dbReference type="PROSITE" id="PS50113">
    <property type="entry name" value="PAC"/>
    <property type="match status" value="1"/>
</dbReference>
<evidence type="ECO:0000256" key="7">
    <source>
        <dbReference type="ARBA" id="ARBA00022777"/>
    </source>
</evidence>
<protein>
    <recommendedName>
        <fullName evidence="3">histidine kinase</fullName>
        <ecNumber evidence="3">2.7.13.3</ecNumber>
    </recommendedName>
</protein>
<evidence type="ECO:0000256" key="6">
    <source>
        <dbReference type="ARBA" id="ARBA00022741"/>
    </source>
</evidence>
<dbReference type="InterPro" id="IPR003594">
    <property type="entry name" value="HATPase_dom"/>
</dbReference>
<dbReference type="GO" id="GO:0000156">
    <property type="term" value="F:phosphorelay response regulator activity"/>
    <property type="evidence" value="ECO:0007669"/>
    <property type="project" value="TreeGrafter"/>
</dbReference>
<dbReference type="PRINTS" id="PR00344">
    <property type="entry name" value="BCTRLSENSOR"/>
</dbReference>
<reference evidence="16" key="1">
    <citation type="submission" date="2016-10" db="EMBL/GenBank/DDBJ databases">
        <authorList>
            <person name="Varghese N."/>
            <person name="Submissions S."/>
        </authorList>
    </citation>
    <scope>NUCLEOTIDE SEQUENCE [LARGE SCALE GENOMIC DNA]</scope>
    <source>
        <strain evidence="16">IBRC-M 10760</strain>
    </source>
</reference>
<gene>
    <name evidence="15" type="ORF">SAMN05216218_106214</name>
</gene>
<evidence type="ECO:0000259" key="13">
    <source>
        <dbReference type="PROSITE" id="PS50109"/>
    </source>
</evidence>
<dbReference type="InterPro" id="IPR005467">
    <property type="entry name" value="His_kinase_dom"/>
</dbReference>
<feature type="transmembrane region" description="Helical" evidence="12">
    <location>
        <begin position="88"/>
        <end position="107"/>
    </location>
</feature>
<keyword evidence="8" id="KW-0067">ATP-binding</keyword>
<keyword evidence="5 12" id="KW-0812">Transmembrane</keyword>
<comment type="catalytic activity">
    <reaction evidence="1">
        <text>ATP + protein L-histidine = ADP + protein N-phospho-L-histidine.</text>
        <dbReference type="EC" id="2.7.13.3"/>
    </reaction>
</comment>
<dbReference type="Pfam" id="PF16927">
    <property type="entry name" value="HisKA_7TM"/>
    <property type="match status" value="1"/>
</dbReference>
<dbReference type="GO" id="GO:0004673">
    <property type="term" value="F:protein histidine kinase activity"/>
    <property type="evidence" value="ECO:0007669"/>
    <property type="project" value="UniProtKB-EC"/>
</dbReference>
<dbReference type="Proteomes" id="UP000199076">
    <property type="component" value="Unassembled WGS sequence"/>
</dbReference>
<keyword evidence="6" id="KW-0547">Nucleotide-binding</keyword>
<evidence type="ECO:0000313" key="16">
    <source>
        <dbReference type="Proteomes" id="UP000199076"/>
    </source>
</evidence>